<sequence length="148" mass="16439">MRTVGHLENQLYYERHPDLQRMHALCHVQVRQPVEARRILTALTESEAGARDFEAWRLTADVAVLLEDSRLLRIAADRMVQAAPTRSEGFLTQAVSRPSEGDVAGALKSVRLAVERAAEGDSTPARLEELLLQELQLEQLGRTGAGSR</sequence>
<dbReference type="Proteomes" id="UP000319342">
    <property type="component" value="Chromosome"/>
</dbReference>
<dbReference type="AlphaFoldDB" id="A0A518CV52"/>
<dbReference type="RefSeq" id="WP_145182220.1">
    <property type="nucleotide sequence ID" value="NZ_CP036290.1"/>
</dbReference>
<keyword evidence="2" id="KW-1185">Reference proteome</keyword>
<evidence type="ECO:0000313" key="2">
    <source>
        <dbReference type="Proteomes" id="UP000319342"/>
    </source>
</evidence>
<protein>
    <submittedName>
        <fullName evidence="1">Uncharacterized protein</fullName>
    </submittedName>
</protein>
<evidence type="ECO:0000313" key="1">
    <source>
        <dbReference type="EMBL" id="QDU83106.1"/>
    </source>
</evidence>
<gene>
    <name evidence="1" type="ORF">Pla163_02020</name>
</gene>
<organism evidence="1 2">
    <name type="scientific">Rohdeia mirabilis</name>
    <dbReference type="NCBI Taxonomy" id="2528008"/>
    <lineage>
        <taxon>Bacteria</taxon>
        <taxon>Pseudomonadati</taxon>
        <taxon>Planctomycetota</taxon>
        <taxon>Planctomycetia</taxon>
        <taxon>Planctomycetia incertae sedis</taxon>
        <taxon>Rohdeia</taxon>
    </lineage>
</organism>
<dbReference type="EMBL" id="CP036290">
    <property type="protein sequence ID" value="QDU83106.1"/>
    <property type="molecule type" value="Genomic_DNA"/>
</dbReference>
<accession>A0A518CV52</accession>
<proteinExistence type="predicted"/>
<name>A0A518CV52_9BACT</name>
<reference evidence="1 2" key="1">
    <citation type="submission" date="2019-02" db="EMBL/GenBank/DDBJ databases">
        <title>Deep-cultivation of Planctomycetes and their phenomic and genomic characterization uncovers novel biology.</title>
        <authorList>
            <person name="Wiegand S."/>
            <person name="Jogler M."/>
            <person name="Boedeker C."/>
            <person name="Pinto D."/>
            <person name="Vollmers J."/>
            <person name="Rivas-Marin E."/>
            <person name="Kohn T."/>
            <person name="Peeters S.H."/>
            <person name="Heuer A."/>
            <person name="Rast P."/>
            <person name="Oberbeckmann S."/>
            <person name="Bunk B."/>
            <person name="Jeske O."/>
            <person name="Meyerdierks A."/>
            <person name="Storesund J.E."/>
            <person name="Kallscheuer N."/>
            <person name="Luecker S."/>
            <person name="Lage O.M."/>
            <person name="Pohl T."/>
            <person name="Merkel B.J."/>
            <person name="Hornburger P."/>
            <person name="Mueller R.-W."/>
            <person name="Bruemmer F."/>
            <person name="Labrenz M."/>
            <person name="Spormann A.M."/>
            <person name="Op den Camp H."/>
            <person name="Overmann J."/>
            <person name="Amann R."/>
            <person name="Jetten M.S.M."/>
            <person name="Mascher T."/>
            <person name="Medema M.H."/>
            <person name="Devos D.P."/>
            <person name="Kaster A.-K."/>
            <person name="Ovreas L."/>
            <person name="Rohde M."/>
            <person name="Galperin M.Y."/>
            <person name="Jogler C."/>
        </authorList>
    </citation>
    <scope>NUCLEOTIDE SEQUENCE [LARGE SCALE GENOMIC DNA]</scope>
    <source>
        <strain evidence="1 2">Pla163</strain>
    </source>
</reference>